<keyword evidence="4" id="KW-1185">Reference proteome</keyword>
<feature type="region of interest" description="Disordered" evidence="1">
    <location>
        <begin position="1"/>
        <end position="32"/>
    </location>
</feature>
<accession>A0ABY3TY16</accession>
<dbReference type="RefSeq" id="WP_240170852.1">
    <property type="nucleotide sequence ID" value="NZ_CP092365.1"/>
</dbReference>
<evidence type="ECO:0008006" key="5">
    <source>
        <dbReference type="Google" id="ProtNLM"/>
    </source>
</evidence>
<keyword evidence="2" id="KW-0472">Membrane</keyword>
<evidence type="ECO:0000313" key="3">
    <source>
        <dbReference type="EMBL" id="ULN52580.1"/>
    </source>
</evidence>
<sequence length="188" mass="19326">MADMPPAGLPPTPAAPPTWTPTPPAPRRTAPRWPGFTALGIALVALVVAVAGWFRPPAPPPTDTAPTYSDQQVADAKARACEAFDLVDQGVVLQTSGGEQGGVSSEPVMAEAQAANARLSLIAGSAYLRDHVSSATPPDLAGGINHLADVLADLGVRYLAGEKDIDPELATLLADGEASFQQIEGLCK</sequence>
<evidence type="ECO:0000256" key="1">
    <source>
        <dbReference type="SAM" id="MobiDB-lite"/>
    </source>
</evidence>
<name>A0ABY3TY16_9MYCO</name>
<dbReference type="Proteomes" id="UP001055200">
    <property type="component" value="Chromosome"/>
</dbReference>
<organism evidence="3 4">
    <name type="scientific">Mycolicibacillus parakoreensis</name>
    <dbReference type="NCBI Taxonomy" id="1069221"/>
    <lineage>
        <taxon>Bacteria</taxon>
        <taxon>Bacillati</taxon>
        <taxon>Actinomycetota</taxon>
        <taxon>Actinomycetes</taxon>
        <taxon>Mycobacteriales</taxon>
        <taxon>Mycobacteriaceae</taxon>
        <taxon>Mycolicibacillus</taxon>
    </lineage>
</organism>
<reference evidence="3" key="1">
    <citation type="submission" date="2022-08" db="EMBL/GenBank/DDBJ databases">
        <title>Complete genome sequence of 14 non-tuberculosis mycobacteria type-strains.</title>
        <authorList>
            <person name="Igarashi Y."/>
            <person name="Osugi A."/>
            <person name="Mitarai S."/>
        </authorList>
    </citation>
    <scope>NUCLEOTIDE SEQUENCE</scope>
    <source>
        <strain evidence="3">DSM 45575</strain>
    </source>
</reference>
<protein>
    <recommendedName>
        <fullName evidence="5">Alanine and proline rich membrane protein</fullName>
    </recommendedName>
</protein>
<feature type="compositionally biased region" description="Pro residues" evidence="1">
    <location>
        <begin position="7"/>
        <end position="26"/>
    </location>
</feature>
<feature type="transmembrane region" description="Helical" evidence="2">
    <location>
        <begin position="36"/>
        <end position="54"/>
    </location>
</feature>
<gene>
    <name evidence="3" type="ORF">MIU77_17365</name>
</gene>
<evidence type="ECO:0000256" key="2">
    <source>
        <dbReference type="SAM" id="Phobius"/>
    </source>
</evidence>
<evidence type="ECO:0000313" key="4">
    <source>
        <dbReference type="Proteomes" id="UP001055200"/>
    </source>
</evidence>
<keyword evidence="2" id="KW-0812">Transmembrane</keyword>
<proteinExistence type="predicted"/>
<keyword evidence="2" id="KW-1133">Transmembrane helix</keyword>
<dbReference type="EMBL" id="CP092365">
    <property type="protein sequence ID" value="ULN52580.1"/>
    <property type="molecule type" value="Genomic_DNA"/>
</dbReference>